<evidence type="ECO:0000313" key="2">
    <source>
        <dbReference type="Proteomes" id="UP001499994"/>
    </source>
</evidence>
<organism evidence="1 2">
    <name type="scientific">Gibbsiella dentisursi</name>
    <dbReference type="NCBI Taxonomy" id="796890"/>
    <lineage>
        <taxon>Bacteria</taxon>
        <taxon>Pseudomonadati</taxon>
        <taxon>Pseudomonadota</taxon>
        <taxon>Gammaproteobacteria</taxon>
        <taxon>Enterobacterales</taxon>
        <taxon>Yersiniaceae</taxon>
        <taxon>Gibbsiella</taxon>
    </lineage>
</organism>
<reference evidence="2" key="1">
    <citation type="journal article" date="2019" name="Int. J. Syst. Evol. Microbiol.">
        <title>The Global Catalogue of Microorganisms (GCM) 10K type strain sequencing project: providing services to taxonomists for standard genome sequencing and annotation.</title>
        <authorList>
            <consortium name="The Broad Institute Genomics Platform"/>
            <consortium name="The Broad Institute Genome Sequencing Center for Infectious Disease"/>
            <person name="Wu L."/>
            <person name="Ma J."/>
        </authorList>
    </citation>
    <scope>NUCLEOTIDE SEQUENCE [LARGE SCALE GENOMIC DNA]</scope>
    <source>
        <strain evidence="2">JCM 17201</strain>
    </source>
</reference>
<dbReference type="Proteomes" id="UP001499994">
    <property type="component" value="Unassembled WGS sequence"/>
</dbReference>
<evidence type="ECO:0000313" key="1">
    <source>
        <dbReference type="EMBL" id="GAA3883046.1"/>
    </source>
</evidence>
<dbReference type="Pfam" id="PF14305">
    <property type="entry name" value="ATPgrasp_TupA"/>
    <property type="match status" value="1"/>
</dbReference>
<dbReference type="InterPro" id="IPR029465">
    <property type="entry name" value="ATPgrasp_TupA"/>
</dbReference>
<keyword evidence="2" id="KW-1185">Reference proteome</keyword>
<gene>
    <name evidence="1" type="ORF">GCM10022405_05560</name>
</gene>
<proteinExistence type="predicted"/>
<accession>A0ABP7KQK1</accession>
<name>A0ABP7KQK1_9GAMM</name>
<sequence>MYVVMEEKMRSLIKRLYQAAPDFIYYQLGHYAAHGSFVNFKNPRTFSEKIYHRMRYPREAFSQIADKVAVRKYIASRVPEKYMAPVILITEEFTAQDYQALPSAFVIKTNNASLQVMIVKDKTQVSFQDIQNTLKQWAKVTYWKRYREKHYANIPPKIIVEKLLDIEVNGEPIDYKVHVFNGKVPYLFVELLRGGSHPTSLEYLDEHCHHCFFIQDDIPQLNTLYEKPRFWDEMIDVAKAVSADLDYCRVDFYLTQEQIYIGELTLTPGAGNEVFLPHSTDRLLGDLMVQEW</sequence>
<protein>
    <submittedName>
        <fullName evidence="1">ATP-grasp fold amidoligase family protein</fullName>
    </submittedName>
</protein>
<comment type="caution">
    <text evidence="1">The sequence shown here is derived from an EMBL/GenBank/DDBJ whole genome shotgun (WGS) entry which is preliminary data.</text>
</comment>
<dbReference type="EMBL" id="BAABDG010000002">
    <property type="protein sequence ID" value="GAA3883046.1"/>
    <property type="molecule type" value="Genomic_DNA"/>
</dbReference>